<name>A0A6A4GV53_9AGAR</name>
<dbReference type="EMBL" id="ML769718">
    <property type="protein sequence ID" value="KAE9388957.1"/>
    <property type="molecule type" value="Genomic_DNA"/>
</dbReference>
<keyword evidence="2" id="KW-1185">Reference proteome</keyword>
<dbReference type="AlphaFoldDB" id="A0A6A4GV53"/>
<organism evidence="1 2">
    <name type="scientific">Gymnopus androsaceus JB14</name>
    <dbReference type="NCBI Taxonomy" id="1447944"/>
    <lineage>
        <taxon>Eukaryota</taxon>
        <taxon>Fungi</taxon>
        <taxon>Dikarya</taxon>
        <taxon>Basidiomycota</taxon>
        <taxon>Agaricomycotina</taxon>
        <taxon>Agaricomycetes</taxon>
        <taxon>Agaricomycetidae</taxon>
        <taxon>Agaricales</taxon>
        <taxon>Marasmiineae</taxon>
        <taxon>Omphalotaceae</taxon>
        <taxon>Gymnopus</taxon>
    </lineage>
</organism>
<evidence type="ECO:0000313" key="1">
    <source>
        <dbReference type="EMBL" id="KAE9388957.1"/>
    </source>
</evidence>
<protein>
    <submittedName>
        <fullName evidence="1">Uncharacterized protein</fullName>
    </submittedName>
</protein>
<dbReference type="Proteomes" id="UP000799118">
    <property type="component" value="Unassembled WGS sequence"/>
</dbReference>
<sequence>MELLFKIILLLEQQDLQSLSSAIKELRPLVEPFLCATVEIRLFNDSIRFIRNFENGVTPSKSQLRYVRSLIITTDQPYYAHNKLGRAIKRWKGAGVDRVITLFRRSPKEPLKELENIASLLVNVTLVHWSVPFAKPHMHPFFNSILEIVASLPSLRTFSFDTSASRFSTARLSSARRLTTLKKDERFTFLSRAPVRYAH</sequence>
<proteinExistence type="predicted"/>
<evidence type="ECO:0000313" key="2">
    <source>
        <dbReference type="Proteomes" id="UP000799118"/>
    </source>
</evidence>
<reference evidence="1" key="1">
    <citation type="journal article" date="2019" name="Environ. Microbiol.">
        <title>Fungal ecological strategies reflected in gene transcription - a case study of two litter decomposers.</title>
        <authorList>
            <person name="Barbi F."/>
            <person name="Kohler A."/>
            <person name="Barry K."/>
            <person name="Baskaran P."/>
            <person name="Daum C."/>
            <person name="Fauchery L."/>
            <person name="Ihrmark K."/>
            <person name="Kuo A."/>
            <person name="LaButti K."/>
            <person name="Lipzen A."/>
            <person name="Morin E."/>
            <person name="Grigoriev I.V."/>
            <person name="Henrissat B."/>
            <person name="Lindahl B."/>
            <person name="Martin F."/>
        </authorList>
    </citation>
    <scope>NUCLEOTIDE SEQUENCE</scope>
    <source>
        <strain evidence="1">JB14</strain>
    </source>
</reference>
<accession>A0A6A4GV53</accession>
<gene>
    <name evidence="1" type="ORF">BT96DRAFT_1003721</name>
</gene>